<dbReference type="Proteomes" id="UP001341840">
    <property type="component" value="Unassembled WGS sequence"/>
</dbReference>
<organism evidence="2 3">
    <name type="scientific">Stylosanthes scabra</name>
    <dbReference type="NCBI Taxonomy" id="79078"/>
    <lineage>
        <taxon>Eukaryota</taxon>
        <taxon>Viridiplantae</taxon>
        <taxon>Streptophyta</taxon>
        <taxon>Embryophyta</taxon>
        <taxon>Tracheophyta</taxon>
        <taxon>Spermatophyta</taxon>
        <taxon>Magnoliopsida</taxon>
        <taxon>eudicotyledons</taxon>
        <taxon>Gunneridae</taxon>
        <taxon>Pentapetalae</taxon>
        <taxon>rosids</taxon>
        <taxon>fabids</taxon>
        <taxon>Fabales</taxon>
        <taxon>Fabaceae</taxon>
        <taxon>Papilionoideae</taxon>
        <taxon>50 kb inversion clade</taxon>
        <taxon>dalbergioids sensu lato</taxon>
        <taxon>Dalbergieae</taxon>
        <taxon>Pterocarpus clade</taxon>
        <taxon>Stylosanthes</taxon>
    </lineage>
</organism>
<sequence length="51" mass="5664">MKDRKRSGPARVLRKYNRWLSSASTGSVRLGYNNRPDGGEDRAANDDQAVA</sequence>
<accession>A0ABU6UIG6</accession>
<name>A0ABU6UIG6_9FABA</name>
<evidence type="ECO:0000313" key="3">
    <source>
        <dbReference type="Proteomes" id="UP001341840"/>
    </source>
</evidence>
<protein>
    <submittedName>
        <fullName evidence="2">Uncharacterized protein</fullName>
    </submittedName>
</protein>
<proteinExistence type="predicted"/>
<evidence type="ECO:0000256" key="1">
    <source>
        <dbReference type="SAM" id="MobiDB-lite"/>
    </source>
</evidence>
<reference evidence="2 3" key="1">
    <citation type="journal article" date="2023" name="Plants (Basel)">
        <title>Bridging the Gap: Combining Genomics and Transcriptomics Approaches to Understand Stylosanthes scabra, an Orphan Legume from the Brazilian Caatinga.</title>
        <authorList>
            <person name="Ferreira-Neto J.R.C."/>
            <person name="da Silva M.D."/>
            <person name="Binneck E."/>
            <person name="de Melo N.F."/>
            <person name="da Silva R.H."/>
            <person name="de Melo A.L.T.M."/>
            <person name="Pandolfi V."/>
            <person name="Bustamante F.O."/>
            <person name="Brasileiro-Vidal A.C."/>
            <person name="Benko-Iseppon A.M."/>
        </authorList>
    </citation>
    <scope>NUCLEOTIDE SEQUENCE [LARGE SCALE GENOMIC DNA]</scope>
    <source>
        <tissue evidence="2">Leaves</tissue>
    </source>
</reference>
<feature type="region of interest" description="Disordered" evidence="1">
    <location>
        <begin position="24"/>
        <end position="51"/>
    </location>
</feature>
<comment type="caution">
    <text evidence="2">The sequence shown here is derived from an EMBL/GenBank/DDBJ whole genome shotgun (WGS) entry which is preliminary data.</text>
</comment>
<keyword evidence="3" id="KW-1185">Reference proteome</keyword>
<evidence type="ECO:0000313" key="2">
    <source>
        <dbReference type="EMBL" id="MED6160694.1"/>
    </source>
</evidence>
<gene>
    <name evidence="2" type="ORF">PIB30_053773</name>
</gene>
<dbReference type="EMBL" id="JASCZI010121232">
    <property type="protein sequence ID" value="MED6160694.1"/>
    <property type="molecule type" value="Genomic_DNA"/>
</dbReference>